<gene>
    <name evidence="1" type="ORF">C8J26_2436</name>
</gene>
<name>A0A2T5GJT9_9SPHN</name>
<organism evidence="1 2">
    <name type="scientific">Sphingomonas aurantiaca</name>
    <dbReference type="NCBI Taxonomy" id="185949"/>
    <lineage>
        <taxon>Bacteria</taxon>
        <taxon>Pseudomonadati</taxon>
        <taxon>Pseudomonadota</taxon>
        <taxon>Alphaproteobacteria</taxon>
        <taxon>Sphingomonadales</taxon>
        <taxon>Sphingomonadaceae</taxon>
        <taxon>Sphingomonas</taxon>
    </lineage>
</organism>
<proteinExistence type="predicted"/>
<accession>A0A2T5GJT9</accession>
<protein>
    <submittedName>
        <fullName evidence="1">Uncharacterized protein</fullName>
    </submittedName>
</protein>
<sequence length="37" mass="4080">MAAFTEGLVVDLDHDTFFIRPVRSIELNAAAWSSPDS</sequence>
<keyword evidence="2" id="KW-1185">Reference proteome</keyword>
<evidence type="ECO:0000313" key="2">
    <source>
        <dbReference type="Proteomes" id="UP000244189"/>
    </source>
</evidence>
<dbReference type="Proteomes" id="UP000244189">
    <property type="component" value="Unassembled WGS sequence"/>
</dbReference>
<evidence type="ECO:0000313" key="1">
    <source>
        <dbReference type="EMBL" id="PTQ59587.1"/>
    </source>
</evidence>
<reference evidence="1 2" key="1">
    <citation type="submission" date="2018-04" db="EMBL/GenBank/DDBJ databases">
        <title>Genomic Encyclopedia of Type Strains, Phase III (KMG-III): the genomes of soil and plant-associated and newly described type strains.</title>
        <authorList>
            <person name="Whitman W."/>
        </authorList>
    </citation>
    <scope>NUCLEOTIDE SEQUENCE [LARGE SCALE GENOMIC DNA]</scope>
    <source>
        <strain evidence="1 2">MA101b</strain>
    </source>
</reference>
<dbReference type="AlphaFoldDB" id="A0A2T5GJT9"/>
<comment type="caution">
    <text evidence="1">The sequence shown here is derived from an EMBL/GenBank/DDBJ whole genome shotgun (WGS) entry which is preliminary data.</text>
</comment>
<dbReference type="EMBL" id="QAOG01000004">
    <property type="protein sequence ID" value="PTQ59587.1"/>
    <property type="molecule type" value="Genomic_DNA"/>
</dbReference>